<feature type="region of interest" description="Disordered" evidence="1">
    <location>
        <begin position="325"/>
        <end position="490"/>
    </location>
</feature>
<feature type="compositionally biased region" description="Basic and acidic residues" evidence="1">
    <location>
        <begin position="400"/>
        <end position="409"/>
    </location>
</feature>
<comment type="caution">
    <text evidence="2">The sequence shown here is derived from an EMBL/GenBank/DDBJ whole genome shotgun (WGS) entry which is preliminary data.</text>
</comment>
<feature type="compositionally biased region" description="Basic and acidic residues" evidence="1">
    <location>
        <begin position="325"/>
        <end position="345"/>
    </location>
</feature>
<proteinExistence type="predicted"/>
<feature type="region of interest" description="Disordered" evidence="1">
    <location>
        <begin position="1"/>
        <end position="37"/>
    </location>
</feature>
<sequence length="490" mass="55502">MPATKENYQSDRLRDSKESYPFPDEQDNDIPNRPTAHPLLRLSDQTEVLIRDDSRVGYPVEQPDVGPESFGWLFPAQQILLNYVLQEGTRIVVQLGAYLGKTTLFIAEHAPRALIFVIDPWDNAALKAEPSLNKNFANIDLFERIPFYSTFLRNTWHLAARRGSNKDNLLVGVVPLRMKFEEGIALLKSTLNLRPDVLYWEGFPNEAGLYQTLYAVKEAFPGVIVVGDGYNYSEVQKGLAKASRSLYQERKPFVEMGKCWTFLRLQKEMLSGLRLKYTAADNRAKRTILRDKEVAGASFKDLLSGLKSKSQQLKYEEAGERAARRMAEEEERDRVMQGRESEETRRRHRPAIQGIGEKGGGVIGISKMYGGESGRGRGSRRIGGYGECDQRHGRGAGEGAEFRRGDEQGMGRGVSRHRSPSRSSRPEKEAPSGTTMGESGSAPQQREESDEEGRRHWKRRCFRNEIDESEDDEARGESTEEMDDDRPFRG</sequence>
<organism evidence="2 3">
    <name type="scientific">Nannochloropsis salina CCMP1776</name>
    <dbReference type="NCBI Taxonomy" id="1027361"/>
    <lineage>
        <taxon>Eukaryota</taxon>
        <taxon>Sar</taxon>
        <taxon>Stramenopiles</taxon>
        <taxon>Ochrophyta</taxon>
        <taxon>Eustigmatophyceae</taxon>
        <taxon>Eustigmatales</taxon>
        <taxon>Monodopsidaceae</taxon>
        <taxon>Microchloropsis</taxon>
        <taxon>Microchloropsis salina</taxon>
    </lineage>
</organism>
<dbReference type="EMBL" id="SDOX01000001">
    <property type="protein sequence ID" value="TFJ88555.1"/>
    <property type="molecule type" value="Genomic_DNA"/>
</dbReference>
<evidence type="ECO:0000313" key="3">
    <source>
        <dbReference type="Proteomes" id="UP000355283"/>
    </source>
</evidence>
<keyword evidence="3" id="KW-1185">Reference proteome</keyword>
<feature type="compositionally biased region" description="Basic and acidic residues" evidence="1">
    <location>
        <begin position="8"/>
        <end position="18"/>
    </location>
</feature>
<feature type="compositionally biased region" description="Acidic residues" evidence="1">
    <location>
        <begin position="467"/>
        <end position="484"/>
    </location>
</feature>
<protein>
    <submittedName>
        <fullName evidence="2">Uncharacterized protein</fullName>
    </submittedName>
</protein>
<feature type="compositionally biased region" description="Polar residues" evidence="1">
    <location>
        <begin position="432"/>
        <end position="444"/>
    </location>
</feature>
<accession>A0A4D9DFS9</accession>
<evidence type="ECO:0000313" key="2">
    <source>
        <dbReference type="EMBL" id="TFJ88555.1"/>
    </source>
</evidence>
<dbReference type="OrthoDB" id="10318761at2759"/>
<evidence type="ECO:0000256" key="1">
    <source>
        <dbReference type="SAM" id="MobiDB-lite"/>
    </source>
</evidence>
<name>A0A4D9DFS9_9STRA</name>
<dbReference type="Proteomes" id="UP000355283">
    <property type="component" value="Unassembled WGS sequence"/>
</dbReference>
<gene>
    <name evidence="2" type="ORF">NSK_000129</name>
</gene>
<dbReference type="AlphaFoldDB" id="A0A4D9DFS9"/>
<reference evidence="2 3" key="1">
    <citation type="submission" date="2019-01" db="EMBL/GenBank/DDBJ databases">
        <title>Nuclear Genome Assembly of the Microalgal Biofuel strain Nannochloropsis salina CCMP1776.</title>
        <authorList>
            <person name="Hovde B."/>
        </authorList>
    </citation>
    <scope>NUCLEOTIDE SEQUENCE [LARGE SCALE GENOMIC DNA]</scope>
    <source>
        <strain evidence="2 3">CCMP1776</strain>
    </source>
</reference>